<dbReference type="EMBL" id="JBBPHU010000004">
    <property type="protein sequence ID" value="KAK7518910.1"/>
    <property type="molecule type" value="Genomic_DNA"/>
</dbReference>
<feature type="transmembrane region" description="Helical" evidence="1">
    <location>
        <begin position="452"/>
        <end position="485"/>
    </location>
</feature>
<feature type="signal peptide" evidence="2">
    <location>
        <begin position="1"/>
        <end position="22"/>
    </location>
</feature>
<feature type="chain" id="PRO_5046774079" description="Transmembrane protein" evidence="2">
    <location>
        <begin position="23"/>
        <end position="514"/>
    </location>
</feature>
<feature type="transmembrane region" description="Helical" evidence="1">
    <location>
        <begin position="491"/>
        <end position="513"/>
    </location>
</feature>
<evidence type="ECO:0000256" key="2">
    <source>
        <dbReference type="SAM" id="SignalP"/>
    </source>
</evidence>
<proteinExistence type="predicted"/>
<feature type="transmembrane region" description="Helical" evidence="1">
    <location>
        <begin position="422"/>
        <end position="445"/>
    </location>
</feature>
<keyword evidence="1" id="KW-1133">Transmembrane helix</keyword>
<evidence type="ECO:0000256" key="1">
    <source>
        <dbReference type="SAM" id="Phobius"/>
    </source>
</evidence>
<gene>
    <name evidence="3" type="ORF">IWZ03DRAFT_159605</name>
</gene>
<accession>A0ABR1KPQ3</accession>
<organism evidence="3 4">
    <name type="scientific">Phyllosticta citriasiana</name>
    <dbReference type="NCBI Taxonomy" id="595635"/>
    <lineage>
        <taxon>Eukaryota</taxon>
        <taxon>Fungi</taxon>
        <taxon>Dikarya</taxon>
        <taxon>Ascomycota</taxon>
        <taxon>Pezizomycotina</taxon>
        <taxon>Dothideomycetes</taxon>
        <taxon>Dothideomycetes incertae sedis</taxon>
        <taxon>Botryosphaeriales</taxon>
        <taxon>Phyllostictaceae</taxon>
        <taxon>Phyllosticta</taxon>
    </lineage>
</organism>
<reference evidence="3 4" key="1">
    <citation type="submission" date="2024-04" db="EMBL/GenBank/DDBJ databases">
        <title>Phyllosticta paracitricarpa is synonymous to the EU quarantine fungus P. citricarpa based on phylogenomic analyses.</title>
        <authorList>
            <consortium name="Lawrence Berkeley National Laboratory"/>
            <person name="Van Ingen-Buijs V.A."/>
            <person name="Van Westerhoven A.C."/>
            <person name="Haridas S."/>
            <person name="Skiadas P."/>
            <person name="Martin F."/>
            <person name="Groenewald J.Z."/>
            <person name="Crous P.W."/>
            <person name="Seidl M.F."/>
        </authorList>
    </citation>
    <scope>NUCLEOTIDE SEQUENCE [LARGE SCALE GENOMIC DNA]</scope>
    <source>
        <strain evidence="3 4">CBS 123371</strain>
    </source>
</reference>
<keyword evidence="4" id="KW-1185">Reference proteome</keyword>
<name>A0ABR1KPQ3_9PEZI</name>
<dbReference type="Proteomes" id="UP001363622">
    <property type="component" value="Unassembled WGS sequence"/>
</dbReference>
<keyword evidence="1" id="KW-0812">Transmembrane</keyword>
<keyword evidence="1" id="KW-0472">Membrane</keyword>
<feature type="transmembrane region" description="Helical" evidence="1">
    <location>
        <begin position="334"/>
        <end position="355"/>
    </location>
</feature>
<evidence type="ECO:0000313" key="3">
    <source>
        <dbReference type="EMBL" id="KAK7518910.1"/>
    </source>
</evidence>
<keyword evidence="2" id="KW-0732">Signal</keyword>
<protein>
    <recommendedName>
        <fullName evidence="5">Transmembrane protein</fullName>
    </recommendedName>
</protein>
<sequence length="514" mass="58025">MSTITRLLSSLLLFLDAPTIRTDFAQLQDVQDIPSHTTSSRNSSDYANSIFDETSASPADPKIICSPLDVAFCSRFVLVQRQHKKANRPVTSRGDDTVSVLVYDVEPIAVCYDCFGLDVSRCLPPTYPYPVSFIWPGPLVSNLPPAFVANVKRAMIMAQGLRSKKSTDSPERQMREAVIQPLGVLFSARLPSLKAMRLRLKIFTATTAIDNLKLRMMGLYRKSTGFLSTLLASKALRRFKAFHLKMSTNSTLNWHIPSAVQHHIFETARGYYQQATLTALQTLRNASSAMGSKTASSLLPQLPTLLELNAETLRSFTQNTLGDFFRGVPPWSRLFLIEAVAVYGPLLLACCWNWLCHFYRTIARLVWSSPSFHSLKRQCVWRAESWQRSAREHYWYTQALAQGVYRTFIRGVWWVVERCYNLWHVMVFVVVLIAIIWVVVIHTIAYSLKLAFYVLGGLLGLVNFVLAWAFGPLFGILVGCSLLLFNFVWAYWPALVVLAGLGIILETVISAFWT</sequence>
<evidence type="ECO:0008006" key="5">
    <source>
        <dbReference type="Google" id="ProtNLM"/>
    </source>
</evidence>
<comment type="caution">
    <text evidence="3">The sequence shown here is derived from an EMBL/GenBank/DDBJ whole genome shotgun (WGS) entry which is preliminary data.</text>
</comment>
<evidence type="ECO:0000313" key="4">
    <source>
        <dbReference type="Proteomes" id="UP001363622"/>
    </source>
</evidence>